<comment type="similarity">
    <text evidence="5">Belongs to the GTP cyclohydrolase I family.</text>
</comment>
<keyword evidence="5" id="KW-0547">Nucleotide-binding</keyword>
<keyword evidence="3 5" id="KW-0554">One-carbon metabolism</keyword>
<comment type="pathway">
    <text evidence="2 5">Cofactor biosynthesis; 7,8-dihydroneopterin triphosphate biosynthesis; 7,8-dihydroneopterin triphosphate from GTP: step 1/1.</text>
</comment>
<evidence type="ECO:0000256" key="2">
    <source>
        <dbReference type="ARBA" id="ARBA00005080"/>
    </source>
</evidence>
<keyword evidence="4 5" id="KW-0378">Hydrolase</keyword>
<dbReference type="PANTHER" id="PTHR11109:SF7">
    <property type="entry name" value="GTP CYCLOHYDROLASE 1"/>
    <property type="match status" value="1"/>
</dbReference>
<accession>A0ABN0DN79</accession>
<feature type="domain" description="GTP cyclohydrolase I" evidence="6">
    <location>
        <begin position="14"/>
        <end position="188"/>
    </location>
</feature>
<dbReference type="InterPro" id="IPR043134">
    <property type="entry name" value="GTP-CH-I_N"/>
</dbReference>
<keyword evidence="5" id="KW-0862">Zinc</keyword>
<dbReference type="Gene3D" id="3.30.1130.10">
    <property type="match status" value="1"/>
</dbReference>
<dbReference type="SUPFAM" id="SSF55620">
    <property type="entry name" value="Tetrahydrobiopterin biosynthesis enzymes-like"/>
    <property type="match status" value="1"/>
</dbReference>
<evidence type="ECO:0000259" key="6">
    <source>
        <dbReference type="Pfam" id="PF01227"/>
    </source>
</evidence>
<keyword evidence="5" id="KW-0342">GTP-binding</keyword>
<evidence type="ECO:0000313" key="8">
    <source>
        <dbReference type="Proteomes" id="UP000003175"/>
    </source>
</evidence>
<keyword evidence="5" id="KW-0479">Metal-binding</keyword>
<feature type="binding site" evidence="5">
    <location>
        <position position="85"/>
    </location>
    <ligand>
        <name>Zn(2+)</name>
        <dbReference type="ChEBI" id="CHEBI:29105"/>
    </ligand>
</feature>
<proteinExistence type="inferred from homology"/>
<evidence type="ECO:0000256" key="3">
    <source>
        <dbReference type="ARBA" id="ARBA00022563"/>
    </source>
</evidence>
<dbReference type="PROSITE" id="PS00860">
    <property type="entry name" value="GTP_CYCLOHYDROL_1_2"/>
    <property type="match status" value="1"/>
</dbReference>
<dbReference type="PANTHER" id="PTHR11109">
    <property type="entry name" value="GTP CYCLOHYDROLASE I"/>
    <property type="match status" value="1"/>
</dbReference>
<comment type="caution">
    <text evidence="7">The sequence shown here is derived from an EMBL/GenBank/DDBJ whole genome shotgun (WGS) entry which is preliminary data.</text>
</comment>
<dbReference type="InterPro" id="IPR020602">
    <property type="entry name" value="GTP_CycHdrlase_I_dom"/>
</dbReference>
<sequence>MEQAQAGIDLRRAERAMREFLTAVGIDLAVQGMEETPARTAELYAELFSGLRSDVRGLWANAMTEKTDGLIAVRMIPFHSVCEHHLLPFFGTAHIVYRPHAGRVAGFGIFTQLVDLMARRPQLQERLTEDIAREIERGLGAEGVLVVLGAQQLCMTMRGERAHGTRTTTSACRGIFREDKAMELQAWQMLGEWDRAENISLS</sequence>
<dbReference type="EC" id="3.5.4.16" evidence="5"/>
<keyword evidence="8" id="KW-1185">Reference proteome</keyword>
<reference evidence="7 8" key="1">
    <citation type="submission" date="2011-08" db="EMBL/GenBank/DDBJ databases">
        <title>The Genome Sequence of Selenomonas noxia F0398.</title>
        <authorList>
            <consortium name="The Broad Institute Genome Sequencing Platform"/>
            <person name="Earl A."/>
            <person name="Ward D."/>
            <person name="Feldgarden M."/>
            <person name="Gevers D."/>
            <person name="Izard J."/>
            <person name="Ganesan A."/>
            <person name="Blanton J.M."/>
            <person name="Baranova O.V."/>
            <person name="Tanner A.C."/>
            <person name="Dewhirst F.E."/>
            <person name="Young S.K."/>
            <person name="Zeng Q."/>
            <person name="Gargeya S."/>
            <person name="Fitzgerald M."/>
            <person name="Haas B."/>
            <person name="Abouelleil A."/>
            <person name="Alvarado L."/>
            <person name="Arachchi H.M."/>
            <person name="Berlin A."/>
            <person name="Brown A."/>
            <person name="Chapman S.B."/>
            <person name="Chen Z."/>
            <person name="Dunbar C."/>
            <person name="Freedman E."/>
            <person name="Gearin G."/>
            <person name="Gellesch M."/>
            <person name="Goldberg J."/>
            <person name="Griggs A."/>
            <person name="Gujja S."/>
            <person name="Heiman D."/>
            <person name="Howarth C."/>
            <person name="Larson L."/>
            <person name="Lui A."/>
            <person name="MacDonald P.J.P."/>
            <person name="Montmayeur A."/>
            <person name="Murphy C."/>
            <person name="Neiman D."/>
            <person name="Pearson M."/>
            <person name="Priest M."/>
            <person name="Roberts A."/>
            <person name="Saif S."/>
            <person name="Shea T."/>
            <person name="Shenoy N."/>
            <person name="Sisk P."/>
            <person name="Stolte C."/>
            <person name="Sykes S."/>
            <person name="Wortman J."/>
            <person name="Nusbaum C."/>
            <person name="Birren B."/>
        </authorList>
    </citation>
    <scope>NUCLEOTIDE SEQUENCE [LARGE SCALE GENOMIC DNA]</scope>
    <source>
        <strain evidence="7 8">F0398</strain>
    </source>
</reference>
<evidence type="ECO:0000256" key="1">
    <source>
        <dbReference type="ARBA" id="ARBA00001052"/>
    </source>
</evidence>
<dbReference type="Gene3D" id="1.10.286.10">
    <property type="match status" value="1"/>
</dbReference>
<gene>
    <name evidence="5" type="primary">folE</name>
    <name evidence="7" type="ORF">HMPREF9432_01851</name>
</gene>
<dbReference type="EMBL" id="ADGH01000018">
    <property type="protein sequence ID" value="EHG23575.1"/>
    <property type="molecule type" value="Genomic_DNA"/>
</dbReference>
<feature type="binding site" evidence="5">
    <location>
        <position position="82"/>
    </location>
    <ligand>
        <name>Zn(2+)</name>
        <dbReference type="ChEBI" id="CHEBI:29105"/>
    </ligand>
</feature>
<dbReference type="HAMAP" id="MF_00223">
    <property type="entry name" value="FolE"/>
    <property type="match status" value="1"/>
</dbReference>
<evidence type="ECO:0000313" key="7">
    <source>
        <dbReference type="EMBL" id="EHG23575.1"/>
    </source>
</evidence>
<organism evidence="7 8">
    <name type="scientific">Selenomonas noxia F0398</name>
    <dbReference type="NCBI Taxonomy" id="702437"/>
    <lineage>
        <taxon>Bacteria</taxon>
        <taxon>Bacillati</taxon>
        <taxon>Bacillota</taxon>
        <taxon>Negativicutes</taxon>
        <taxon>Selenomonadales</taxon>
        <taxon>Selenomonadaceae</taxon>
        <taxon>Selenomonas</taxon>
    </lineage>
</organism>
<evidence type="ECO:0000256" key="5">
    <source>
        <dbReference type="HAMAP-Rule" id="MF_00223"/>
    </source>
</evidence>
<dbReference type="InterPro" id="IPR018234">
    <property type="entry name" value="GTP_CycHdrlase_I_CS"/>
</dbReference>
<dbReference type="InterPro" id="IPR043133">
    <property type="entry name" value="GTP-CH-I_C/QueF"/>
</dbReference>
<dbReference type="NCBIfam" id="NF006826">
    <property type="entry name" value="PRK09347.1-3"/>
    <property type="match status" value="1"/>
</dbReference>
<comment type="subunit">
    <text evidence="5">Homopolymer.</text>
</comment>
<comment type="catalytic activity">
    <reaction evidence="1 5">
        <text>GTP + H2O = 7,8-dihydroneopterin 3'-triphosphate + formate + H(+)</text>
        <dbReference type="Rhea" id="RHEA:17473"/>
        <dbReference type="ChEBI" id="CHEBI:15377"/>
        <dbReference type="ChEBI" id="CHEBI:15378"/>
        <dbReference type="ChEBI" id="CHEBI:15740"/>
        <dbReference type="ChEBI" id="CHEBI:37565"/>
        <dbReference type="ChEBI" id="CHEBI:58462"/>
        <dbReference type="EC" id="3.5.4.16"/>
    </reaction>
</comment>
<name>A0ABN0DN79_9FIRM</name>
<protein>
    <recommendedName>
        <fullName evidence="5">GTP cyclohydrolase 1</fullName>
        <ecNumber evidence="5">3.5.4.16</ecNumber>
    </recommendedName>
    <alternativeName>
        <fullName evidence="5">GTP cyclohydrolase I</fullName>
        <shortName evidence="5">GTP-CH-I</shortName>
    </alternativeName>
</protein>
<evidence type="ECO:0000256" key="4">
    <source>
        <dbReference type="ARBA" id="ARBA00022801"/>
    </source>
</evidence>
<dbReference type="Pfam" id="PF01227">
    <property type="entry name" value="GTP_cyclohydroI"/>
    <property type="match status" value="1"/>
</dbReference>
<dbReference type="Proteomes" id="UP000003175">
    <property type="component" value="Unassembled WGS sequence"/>
</dbReference>
<feature type="binding site" evidence="5">
    <location>
        <position position="154"/>
    </location>
    <ligand>
        <name>Zn(2+)</name>
        <dbReference type="ChEBI" id="CHEBI:29105"/>
    </ligand>
</feature>
<dbReference type="RefSeq" id="WP_006697034.1">
    <property type="nucleotide sequence ID" value="NZ_JH376861.1"/>
</dbReference>
<dbReference type="InterPro" id="IPR001474">
    <property type="entry name" value="GTP_CycHdrlase_I"/>
</dbReference>